<comment type="caution">
    <text evidence="5">The sequence shown here is derived from an EMBL/GenBank/DDBJ whole genome shotgun (WGS) entry which is preliminary data.</text>
</comment>
<evidence type="ECO:0000313" key="6">
    <source>
        <dbReference type="Proteomes" id="UP000192335"/>
    </source>
</evidence>
<dbReference type="OrthoDB" id="4753487at2"/>
<organism evidence="5 6">
    <name type="scientific">Mycobacterium persicum</name>
    <dbReference type="NCBI Taxonomy" id="1487726"/>
    <lineage>
        <taxon>Bacteria</taxon>
        <taxon>Bacillati</taxon>
        <taxon>Actinomycetota</taxon>
        <taxon>Actinomycetes</taxon>
        <taxon>Mycobacteriales</taxon>
        <taxon>Mycobacteriaceae</taxon>
        <taxon>Mycobacterium</taxon>
    </lineage>
</organism>
<name>A0A8E2IPN1_9MYCO</name>
<keyword evidence="2" id="KW-0472">Membrane</keyword>
<feature type="transmembrane region" description="Helical" evidence="2">
    <location>
        <begin position="200"/>
        <end position="219"/>
    </location>
</feature>
<dbReference type="InterPro" id="IPR038332">
    <property type="entry name" value="PPE_sf"/>
</dbReference>
<evidence type="ECO:0000313" key="5">
    <source>
        <dbReference type="EMBL" id="ORC06278.1"/>
    </source>
</evidence>
<accession>A0A8E2IPN1</accession>
<dbReference type="InterPro" id="IPR043641">
    <property type="entry name" value="PPE-PPW_C"/>
</dbReference>
<dbReference type="InterPro" id="IPR000030">
    <property type="entry name" value="PPE_dom"/>
</dbReference>
<protein>
    <submittedName>
        <fullName evidence="5">Uncharacterized protein</fullName>
    </submittedName>
</protein>
<dbReference type="SUPFAM" id="SSF140459">
    <property type="entry name" value="PE/PPE dimer-like"/>
    <property type="match status" value="1"/>
</dbReference>
<proteinExistence type="inferred from homology"/>
<dbReference type="Gene3D" id="1.20.1260.20">
    <property type="entry name" value="PPE superfamily"/>
    <property type="match status" value="1"/>
</dbReference>
<dbReference type="GeneID" id="66596890"/>
<dbReference type="Pfam" id="PF00823">
    <property type="entry name" value="PPE"/>
    <property type="match status" value="1"/>
</dbReference>
<evidence type="ECO:0000256" key="1">
    <source>
        <dbReference type="ARBA" id="ARBA00010652"/>
    </source>
</evidence>
<comment type="similarity">
    <text evidence="1">Belongs to the mycobacterial PPE family.</text>
</comment>
<feature type="domain" description="PPE-PPW subfamily C-terminal" evidence="4">
    <location>
        <begin position="374"/>
        <end position="418"/>
    </location>
</feature>
<dbReference type="EMBL" id="MWQA01000001">
    <property type="protein sequence ID" value="ORC06278.1"/>
    <property type="molecule type" value="Genomic_DNA"/>
</dbReference>
<evidence type="ECO:0000259" key="3">
    <source>
        <dbReference type="Pfam" id="PF00823"/>
    </source>
</evidence>
<gene>
    <name evidence="5" type="ORF">B4U45_06155</name>
</gene>
<feature type="transmembrane region" description="Helical" evidence="2">
    <location>
        <begin position="258"/>
        <end position="281"/>
    </location>
</feature>
<dbReference type="Pfam" id="PF18878">
    <property type="entry name" value="PPE-PPW"/>
    <property type="match status" value="1"/>
</dbReference>
<evidence type="ECO:0000259" key="4">
    <source>
        <dbReference type="Pfam" id="PF18878"/>
    </source>
</evidence>
<dbReference type="AlphaFoldDB" id="A0A8E2IPN1"/>
<evidence type="ECO:0000256" key="2">
    <source>
        <dbReference type="SAM" id="Phobius"/>
    </source>
</evidence>
<reference evidence="5 6" key="1">
    <citation type="submission" date="2017-02" db="EMBL/GenBank/DDBJ databases">
        <title>Mycobacterium kansasii genomes.</title>
        <authorList>
            <person name="Borowka P."/>
            <person name="Strapagiel D."/>
            <person name="Marciniak B."/>
            <person name="Lach J."/>
            <person name="Bakula Z."/>
            <person name="Van Ingen J."/>
            <person name="Safianowska A."/>
            <person name="Brzostek A."/>
            <person name="Dziadek J."/>
            <person name="Jagielski T."/>
        </authorList>
    </citation>
    <scope>NUCLEOTIDE SEQUENCE [LARGE SCALE GENOMIC DNA]</scope>
    <source>
        <strain evidence="5 6">12MK</strain>
    </source>
</reference>
<sequence>MTTAVWMAAPPEVHAALLTGGPGPASLAAAASSWATLSAEYATLAGELTEILGAVQAGAWQGPSAECCLGAYVPYVAWLMQVSADSARAAGAHEAAAAAYVSAVVAMPTLAELTVNHATHAVLIATNFFGVNTIPIALNEVDYARMWIQAATTMSVYEMASVSVLAAVPSPVPAPVIIKSGNVLPVVAQATLTPFPWHELIEFLTAVLDLYIALFKAWSTDFWDVLGLAARIILLLLGLDFIIDFIEKVIYIIESIPVAFRFIVNTLYAISLAIYAIGGVLDIIIKWIIENLFGTVGAVASPLAGVLATAGGAVPTTTGGLAAVPAMGAALAPVAPALVGAAAAPATATVEVLRPESGGAGVWQARLASVVSGDSSRGMMGFAGATQHCAEVSPAGLANVAGGDGGGSARVPMLPAAWRSDLVGVGGN</sequence>
<dbReference type="Proteomes" id="UP000192335">
    <property type="component" value="Unassembled WGS sequence"/>
</dbReference>
<dbReference type="GO" id="GO:0052572">
    <property type="term" value="P:response to host immune response"/>
    <property type="evidence" value="ECO:0007669"/>
    <property type="project" value="TreeGrafter"/>
</dbReference>
<feature type="domain" description="PPE" evidence="3">
    <location>
        <begin position="6"/>
        <end position="168"/>
    </location>
</feature>
<dbReference type="PANTHER" id="PTHR46766">
    <property type="entry name" value="GLUTAMINE-RICH PROTEIN 2"/>
    <property type="match status" value="1"/>
</dbReference>
<feature type="transmembrane region" description="Helical" evidence="2">
    <location>
        <begin position="225"/>
        <end position="246"/>
    </location>
</feature>
<keyword evidence="2" id="KW-0812">Transmembrane</keyword>
<keyword evidence="2" id="KW-1133">Transmembrane helix</keyword>
<dbReference type="RefSeq" id="WP_075548452.1">
    <property type="nucleotide sequence ID" value="NZ_MWKV01000001.1"/>
</dbReference>
<dbReference type="PANTHER" id="PTHR46766:SF1">
    <property type="entry name" value="GLUTAMINE-RICH PROTEIN 2"/>
    <property type="match status" value="1"/>
</dbReference>